<keyword evidence="1" id="KW-1133">Transmembrane helix</keyword>
<sequence>MADVLRAERMPVPVRAARFVLTLQVAFGIAGVAFSVIALASVGAAFIPLLLFQVAITSLEGWLLSRWPSRRKPVRWGAVAVEVVSAAALLAIVAIDGDVGWAGVLPRVLFPLAVVIPLLTPPAGRWFDR</sequence>
<feature type="transmembrane region" description="Helical" evidence="1">
    <location>
        <begin position="20"/>
        <end position="40"/>
    </location>
</feature>
<evidence type="ECO:0000313" key="2">
    <source>
        <dbReference type="EMBL" id="MFB9622801.1"/>
    </source>
</evidence>
<dbReference type="RefSeq" id="WP_345002652.1">
    <property type="nucleotide sequence ID" value="NZ_BAAAXV010000011.1"/>
</dbReference>
<evidence type="ECO:0000256" key="1">
    <source>
        <dbReference type="SAM" id="Phobius"/>
    </source>
</evidence>
<keyword evidence="1" id="KW-0472">Membrane</keyword>
<dbReference type="Proteomes" id="UP001589532">
    <property type="component" value="Unassembled WGS sequence"/>
</dbReference>
<feature type="transmembrane region" description="Helical" evidence="1">
    <location>
        <begin position="76"/>
        <end position="95"/>
    </location>
</feature>
<feature type="transmembrane region" description="Helical" evidence="1">
    <location>
        <begin position="46"/>
        <end position="64"/>
    </location>
</feature>
<proteinExistence type="predicted"/>
<evidence type="ECO:0000313" key="3">
    <source>
        <dbReference type="Proteomes" id="UP001589532"/>
    </source>
</evidence>
<keyword evidence="3" id="KW-1185">Reference proteome</keyword>
<reference evidence="2 3" key="1">
    <citation type="submission" date="2024-09" db="EMBL/GenBank/DDBJ databases">
        <authorList>
            <person name="Sun Q."/>
            <person name="Mori K."/>
        </authorList>
    </citation>
    <scope>NUCLEOTIDE SEQUENCE [LARGE SCALE GENOMIC DNA]</scope>
    <source>
        <strain evidence="2 3">JCM 3143</strain>
    </source>
</reference>
<comment type="caution">
    <text evidence="2">The sequence shown here is derived from an EMBL/GenBank/DDBJ whole genome shotgun (WGS) entry which is preliminary data.</text>
</comment>
<protein>
    <submittedName>
        <fullName evidence="2">Uncharacterized protein</fullName>
    </submittedName>
</protein>
<dbReference type="EMBL" id="JBHMBW010000004">
    <property type="protein sequence ID" value="MFB9622801.1"/>
    <property type="molecule type" value="Genomic_DNA"/>
</dbReference>
<name>A0ABV5RTP6_9ACTN</name>
<accession>A0ABV5RTP6</accession>
<feature type="transmembrane region" description="Helical" evidence="1">
    <location>
        <begin position="101"/>
        <end position="120"/>
    </location>
</feature>
<organism evidence="2 3">
    <name type="scientific">Nonomuraea helvata</name>
    <dbReference type="NCBI Taxonomy" id="37484"/>
    <lineage>
        <taxon>Bacteria</taxon>
        <taxon>Bacillati</taxon>
        <taxon>Actinomycetota</taxon>
        <taxon>Actinomycetes</taxon>
        <taxon>Streptosporangiales</taxon>
        <taxon>Streptosporangiaceae</taxon>
        <taxon>Nonomuraea</taxon>
    </lineage>
</organism>
<gene>
    <name evidence="2" type="ORF">ACFFSA_06890</name>
</gene>
<keyword evidence="1" id="KW-0812">Transmembrane</keyword>